<dbReference type="GO" id="GO:0005634">
    <property type="term" value="C:nucleus"/>
    <property type="evidence" value="ECO:0007669"/>
    <property type="project" value="UniProtKB-SubCell"/>
</dbReference>
<dbReference type="PANTHER" id="PTHR23235:SF160">
    <property type="entry name" value="GASTRULA ZINC FINGER PROTEIN XLCGF7.1-LIKE-RELATED"/>
    <property type="match status" value="1"/>
</dbReference>
<dbReference type="SMART" id="SM00355">
    <property type="entry name" value="ZnF_C2H2"/>
    <property type="match status" value="2"/>
</dbReference>
<evidence type="ECO:0000256" key="2">
    <source>
        <dbReference type="ARBA" id="ARBA00022723"/>
    </source>
</evidence>
<dbReference type="FunFam" id="3.30.160.60:FF:000848">
    <property type="entry name" value="Zinc finger protein 35"/>
    <property type="match status" value="1"/>
</dbReference>
<dbReference type="PROSITE" id="PS50157">
    <property type="entry name" value="ZINC_FINGER_C2H2_2"/>
    <property type="match status" value="2"/>
</dbReference>
<dbReference type="GO" id="GO:0000981">
    <property type="term" value="F:DNA-binding transcription factor activity, RNA polymerase II-specific"/>
    <property type="evidence" value="ECO:0007669"/>
    <property type="project" value="TreeGrafter"/>
</dbReference>
<evidence type="ECO:0000256" key="1">
    <source>
        <dbReference type="ARBA" id="ARBA00004123"/>
    </source>
</evidence>
<keyword evidence="2" id="KW-0479">Metal-binding</keyword>
<dbReference type="PANTHER" id="PTHR23235">
    <property type="entry name" value="KRUEPPEL-LIKE TRANSCRIPTION FACTOR"/>
    <property type="match status" value="1"/>
</dbReference>
<dbReference type="PRINTS" id="PR00048">
    <property type="entry name" value="ZINCFINGER"/>
</dbReference>
<dbReference type="Ensembl" id="ENSHHUT00000019473.1">
    <property type="protein sequence ID" value="ENSHHUP00000018801.1"/>
    <property type="gene ID" value="ENSHHUG00000011718.1"/>
</dbReference>
<evidence type="ECO:0000256" key="4">
    <source>
        <dbReference type="ARBA" id="ARBA00022771"/>
    </source>
</evidence>
<feature type="domain" description="C2H2-type" evidence="8">
    <location>
        <begin position="29"/>
        <end position="56"/>
    </location>
</feature>
<keyword evidence="4 7" id="KW-0863">Zinc-finger</keyword>
<sequence length="57" mass="6404">YSCDQCGKRFTTSSQLTLHQRTHTGEKPYSCDQCGKSFGKSGDLTVHQRTHTGEKQL</sequence>
<feature type="domain" description="C2H2-type" evidence="8">
    <location>
        <begin position="1"/>
        <end position="28"/>
    </location>
</feature>
<reference evidence="9" key="2">
    <citation type="submission" date="2025-08" db="UniProtKB">
        <authorList>
            <consortium name="Ensembl"/>
        </authorList>
    </citation>
    <scope>IDENTIFICATION</scope>
</reference>
<accession>A0A4W5L260</accession>
<dbReference type="Proteomes" id="UP000314982">
    <property type="component" value="Unassembled WGS sequence"/>
</dbReference>
<dbReference type="Pfam" id="PF00096">
    <property type="entry name" value="zf-C2H2"/>
    <property type="match status" value="2"/>
</dbReference>
<name>A0A4W5L260_9TELE</name>
<evidence type="ECO:0000256" key="6">
    <source>
        <dbReference type="ARBA" id="ARBA00023242"/>
    </source>
</evidence>
<organism evidence="9 10">
    <name type="scientific">Hucho hucho</name>
    <name type="common">huchen</name>
    <dbReference type="NCBI Taxonomy" id="62062"/>
    <lineage>
        <taxon>Eukaryota</taxon>
        <taxon>Metazoa</taxon>
        <taxon>Chordata</taxon>
        <taxon>Craniata</taxon>
        <taxon>Vertebrata</taxon>
        <taxon>Euteleostomi</taxon>
        <taxon>Actinopterygii</taxon>
        <taxon>Neopterygii</taxon>
        <taxon>Teleostei</taxon>
        <taxon>Protacanthopterygii</taxon>
        <taxon>Salmoniformes</taxon>
        <taxon>Salmonidae</taxon>
        <taxon>Salmoninae</taxon>
        <taxon>Hucho</taxon>
    </lineage>
</organism>
<dbReference type="SUPFAM" id="SSF57667">
    <property type="entry name" value="beta-beta-alpha zinc fingers"/>
    <property type="match status" value="1"/>
</dbReference>
<comment type="subcellular location">
    <subcellularLocation>
        <location evidence="1">Nucleus</location>
    </subcellularLocation>
</comment>
<keyword evidence="10" id="KW-1185">Reference proteome</keyword>
<proteinExistence type="predicted"/>
<keyword evidence="3" id="KW-0677">Repeat</keyword>
<dbReference type="Gene3D" id="3.30.160.60">
    <property type="entry name" value="Classic Zinc Finger"/>
    <property type="match status" value="2"/>
</dbReference>
<dbReference type="InterPro" id="IPR036236">
    <property type="entry name" value="Znf_C2H2_sf"/>
</dbReference>
<dbReference type="AlphaFoldDB" id="A0A4W5L260"/>
<reference evidence="10" key="1">
    <citation type="submission" date="2018-06" db="EMBL/GenBank/DDBJ databases">
        <title>Genome assembly of Danube salmon.</title>
        <authorList>
            <person name="Macqueen D.J."/>
            <person name="Gundappa M.K."/>
        </authorList>
    </citation>
    <scope>NUCLEOTIDE SEQUENCE [LARGE SCALE GENOMIC DNA]</scope>
</reference>
<dbReference type="PROSITE" id="PS00028">
    <property type="entry name" value="ZINC_FINGER_C2H2_1"/>
    <property type="match status" value="2"/>
</dbReference>
<dbReference type="GeneTree" id="ENSGT01150000286934"/>
<keyword evidence="5" id="KW-0862">Zinc</keyword>
<dbReference type="GO" id="GO:0000978">
    <property type="term" value="F:RNA polymerase II cis-regulatory region sequence-specific DNA binding"/>
    <property type="evidence" value="ECO:0007669"/>
    <property type="project" value="TreeGrafter"/>
</dbReference>
<dbReference type="STRING" id="62062.ENSHHUP00000018801"/>
<evidence type="ECO:0000256" key="3">
    <source>
        <dbReference type="ARBA" id="ARBA00022737"/>
    </source>
</evidence>
<protein>
    <recommendedName>
        <fullName evidence="8">C2H2-type domain-containing protein</fullName>
    </recommendedName>
</protein>
<evidence type="ECO:0000313" key="9">
    <source>
        <dbReference type="Ensembl" id="ENSHHUP00000018801.1"/>
    </source>
</evidence>
<reference evidence="9" key="3">
    <citation type="submission" date="2025-09" db="UniProtKB">
        <authorList>
            <consortium name="Ensembl"/>
        </authorList>
    </citation>
    <scope>IDENTIFICATION</scope>
</reference>
<evidence type="ECO:0000313" key="10">
    <source>
        <dbReference type="Proteomes" id="UP000314982"/>
    </source>
</evidence>
<dbReference type="GO" id="GO:0008270">
    <property type="term" value="F:zinc ion binding"/>
    <property type="evidence" value="ECO:0007669"/>
    <property type="project" value="UniProtKB-KW"/>
</dbReference>
<keyword evidence="6" id="KW-0539">Nucleus</keyword>
<evidence type="ECO:0000256" key="5">
    <source>
        <dbReference type="ARBA" id="ARBA00022833"/>
    </source>
</evidence>
<evidence type="ECO:0000259" key="8">
    <source>
        <dbReference type="PROSITE" id="PS50157"/>
    </source>
</evidence>
<evidence type="ECO:0000256" key="7">
    <source>
        <dbReference type="PROSITE-ProRule" id="PRU00042"/>
    </source>
</evidence>
<dbReference type="InterPro" id="IPR013087">
    <property type="entry name" value="Znf_C2H2_type"/>
</dbReference>
<dbReference type="FunFam" id="3.30.160.60:FF:001498">
    <property type="entry name" value="Zinc finger protein 404"/>
    <property type="match status" value="1"/>
</dbReference>